<evidence type="ECO:0008006" key="4">
    <source>
        <dbReference type="Google" id="ProtNLM"/>
    </source>
</evidence>
<accession>A0A6I1I8Z8</accession>
<organism evidence="2 3">
    <name type="scientific">Janthinobacterium violaceinigrum</name>
    <dbReference type="NCBI Taxonomy" id="2654252"/>
    <lineage>
        <taxon>Bacteria</taxon>
        <taxon>Pseudomonadati</taxon>
        <taxon>Pseudomonadota</taxon>
        <taxon>Betaproteobacteria</taxon>
        <taxon>Burkholderiales</taxon>
        <taxon>Oxalobacteraceae</taxon>
        <taxon>Janthinobacterium</taxon>
    </lineage>
</organism>
<reference evidence="2 3" key="1">
    <citation type="submission" date="2019-10" db="EMBL/GenBank/DDBJ databases">
        <title>Three novel species isolated from a subtropical stream in China.</title>
        <authorList>
            <person name="Lu H."/>
        </authorList>
    </citation>
    <scope>NUCLEOTIDE SEQUENCE [LARGE SCALE GENOMIC DNA]</scope>
    <source>
        <strain evidence="2 3">FT13W</strain>
    </source>
</reference>
<dbReference type="Proteomes" id="UP000468717">
    <property type="component" value="Unassembled WGS sequence"/>
</dbReference>
<protein>
    <recommendedName>
        <fullName evidence="4">DUF4410 domain-containing protein</fullName>
    </recommendedName>
</protein>
<dbReference type="PROSITE" id="PS51257">
    <property type="entry name" value="PROKAR_LIPOPROTEIN"/>
    <property type="match status" value="1"/>
</dbReference>
<sequence length="198" mass="20920">MHKVSKTTILAGALLTVSMLQGCATAIKASSTQNPAPSEAFSSFGRIEVKPTVFAQGYAGNQAGMAKIDENIRKDLAESLTTWNAAPANGRVLIIEPIVEEIQFKSGAKRVFLGPLAGSSGVRMRVMIRDNKGALVATPEFFQRADAMAAGFTFGVHDNLMLTRIANLTSAYIKANYVRAEGGPTGADDKAVAAPMTN</sequence>
<dbReference type="AlphaFoldDB" id="A0A6I1I8Z8"/>
<gene>
    <name evidence="2" type="ORF">GCN75_02310</name>
</gene>
<keyword evidence="1" id="KW-0732">Signal</keyword>
<dbReference type="RefSeq" id="WP_152281164.1">
    <property type="nucleotide sequence ID" value="NZ_WFLI01000002.1"/>
</dbReference>
<comment type="caution">
    <text evidence="2">The sequence shown here is derived from an EMBL/GenBank/DDBJ whole genome shotgun (WGS) entry which is preliminary data.</text>
</comment>
<feature type="signal peptide" evidence="1">
    <location>
        <begin position="1"/>
        <end position="22"/>
    </location>
</feature>
<evidence type="ECO:0000313" key="3">
    <source>
        <dbReference type="Proteomes" id="UP000468717"/>
    </source>
</evidence>
<feature type="chain" id="PRO_5026324215" description="DUF4410 domain-containing protein" evidence="1">
    <location>
        <begin position="23"/>
        <end position="198"/>
    </location>
</feature>
<proteinExistence type="predicted"/>
<evidence type="ECO:0000256" key="1">
    <source>
        <dbReference type="SAM" id="SignalP"/>
    </source>
</evidence>
<evidence type="ECO:0000313" key="2">
    <source>
        <dbReference type="EMBL" id="KAB8066550.1"/>
    </source>
</evidence>
<dbReference type="EMBL" id="WFLI01000002">
    <property type="protein sequence ID" value="KAB8066550.1"/>
    <property type="molecule type" value="Genomic_DNA"/>
</dbReference>
<name>A0A6I1I8Z8_9BURK</name>
<keyword evidence="3" id="KW-1185">Reference proteome</keyword>